<evidence type="ECO:0000313" key="1">
    <source>
        <dbReference type="EMBL" id="MFB9073035.1"/>
    </source>
</evidence>
<accession>A0ABV5G273</accession>
<gene>
    <name evidence="1" type="ORF">ACFFX0_18230</name>
</gene>
<evidence type="ECO:0000313" key="2">
    <source>
        <dbReference type="Proteomes" id="UP001589575"/>
    </source>
</evidence>
<proteinExistence type="predicted"/>
<comment type="caution">
    <text evidence="1">The sequence shown here is derived from an EMBL/GenBank/DDBJ whole genome shotgun (WGS) entry which is preliminary data.</text>
</comment>
<sequence>MAGGSRDRAGPAEHGEGCFGVQSVGVVSSDHQQLGSVDDAHARGLQQLRIGPAHQLLQVTVVALNFTLQGQNSMSQISQGPADQEVDRTKVRVLLLTGPPCPRINRSWPGLTAPTPPPRSTYRTRARWWPLELCGPRLVVHAGAISELPVP</sequence>
<dbReference type="EMBL" id="JBHMFI010000001">
    <property type="protein sequence ID" value="MFB9073035.1"/>
    <property type="molecule type" value="Genomic_DNA"/>
</dbReference>
<keyword evidence="2" id="KW-1185">Reference proteome</keyword>
<organism evidence="1 2">
    <name type="scientific">Citricoccus parietis</name>
    <dbReference type="NCBI Taxonomy" id="592307"/>
    <lineage>
        <taxon>Bacteria</taxon>
        <taxon>Bacillati</taxon>
        <taxon>Actinomycetota</taxon>
        <taxon>Actinomycetes</taxon>
        <taxon>Micrococcales</taxon>
        <taxon>Micrococcaceae</taxon>
        <taxon>Citricoccus</taxon>
    </lineage>
</organism>
<name>A0ABV5G273_9MICC</name>
<reference evidence="1 2" key="1">
    <citation type="submission" date="2024-09" db="EMBL/GenBank/DDBJ databases">
        <authorList>
            <person name="Sun Q."/>
            <person name="Mori K."/>
        </authorList>
    </citation>
    <scope>NUCLEOTIDE SEQUENCE [LARGE SCALE GENOMIC DNA]</scope>
    <source>
        <strain evidence="1 2">CCM 7609</strain>
    </source>
</reference>
<dbReference type="Proteomes" id="UP001589575">
    <property type="component" value="Unassembled WGS sequence"/>
</dbReference>
<protein>
    <submittedName>
        <fullName evidence="1">Uncharacterized protein</fullName>
    </submittedName>
</protein>